<feature type="region of interest" description="Disordered" evidence="1">
    <location>
        <begin position="375"/>
        <end position="400"/>
    </location>
</feature>
<feature type="region of interest" description="Disordered" evidence="1">
    <location>
        <begin position="418"/>
        <end position="442"/>
    </location>
</feature>
<evidence type="ECO:0000313" key="2">
    <source>
        <dbReference type="EMBL" id="KXS15242.1"/>
    </source>
</evidence>
<feature type="compositionally biased region" description="Acidic residues" evidence="1">
    <location>
        <begin position="423"/>
        <end position="440"/>
    </location>
</feature>
<keyword evidence="3" id="KW-1185">Reference proteome</keyword>
<feature type="region of interest" description="Disordered" evidence="1">
    <location>
        <begin position="279"/>
        <end position="300"/>
    </location>
</feature>
<dbReference type="AlphaFoldDB" id="A0A139AEK1"/>
<gene>
    <name evidence="2" type="ORF">M427DRAFT_497477</name>
</gene>
<organism evidence="2 3">
    <name type="scientific">Gonapodya prolifera (strain JEL478)</name>
    <name type="common">Monoblepharis prolifera</name>
    <dbReference type="NCBI Taxonomy" id="1344416"/>
    <lineage>
        <taxon>Eukaryota</taxon>
        <taxon>Fungi</taxon>
        <taxon>Fungi incertae sedis</taxon>
        <taxon>Chytridiomycota</taxon>
        <taxon>Chytridiomycota incertae sedis</taxon>
        <taxon>Monoblepharidomycetes</taxon>
        <taxon>Monoblepharidales</taxon>
        <taxon>Gonapodyaceae</taxon>
        <taxon>Gonapodya</taxon>
    </lineage>
</organism>
<dbReference type="STRING" id="1344416.A0A139AEK1"/>
<feature type="compositionally biased region" description="Polar residues" evidence="1">
    <location>
        <begin position="152"/>
        <end position="162"/>
    </location>
</feature>
<dbReference type="Proteomes" id="UP000070544">
    <property type="component" value="Unassembled WGS sequence"/>
</dbReference>
<feature type="compositionally biased region" description="Polar residues" evidence="1">
    <location>
        <begin position="39"/>
        <end position="49"/>
    </location>
</feature>
<feature type="non-terminal residue" evidence="2">
    <location>
        <position position="1"/>
    </location>
</feature>
<proteinExistence type="predicted"/>
<protein>
    <submittedName>
        <fullName evidence="2">Uncharacterized protein</fullName>
    </submittedName>
</protein>
<feature type="region of interest" description="Disordered" evidence="1">
    <location>
        <begin position="152"/>
        <end position="179"/>
    </location>
</feature>
<sequence length="461" mass="47478">HEWVTNLPTDSQVTTTAEPVRIAPVAPTSDGPPQLSPLEVSSITSASQSPPGTPLIIIAEPFVAPHGETVLEAPAVPVIFELDGPPQLAPLNLSSTFMPSQDAGDGTPTIDTDPSVAPAPPANSQVAPDPVIPNLDDPPQLASLDITVALSSPRDTPLSTPATADPLFASNSDALNPESPPRLDPLDITLSHSSQSFAPPIMVSMPLVASIFDPEVPEEPDHADLKLDVDSPLGQRAPLELPSTSVSSSIASPRIAADPIVVLPAADSQVTTEPVALKVDGQPQPGPLEVSSAPATSHGAPLTIAEDPPVLPPFGPTLEITPEHVAPELDSPPHSANADVSVSASPLTVASASKLDGPPQLGPLDVSLHFSPLVVPTSPRRPTESATSSRAHAHRDSTSTLEDEIASLANLAGMMVPFAPMEDGGEEDHEADPTSDEEEQVAAQWTWKSLAAAFVGGGRSA</sequence>
<reference evidence="2 3" key="1">
    <citation type="journal article" date="2015" name="Genome Biol. Evol.">
        <title>Phylogenomic analyses indicate that early fungi evolved digesting cell walls of algal ancestors of land plants.</title>
        <authorList>
            <person name="Chang Y."/>
            <person name="Wang S."/>
            <person name="Sekimoto S."/>
            <person name="Aerts A.L."/>
            <person name="Choi C."/>
            <person name="Clum A."/>
            <person name="LaButti K.M."/>
            <person name="Lindquist E.A."/>
            <person name="Yee Ngan C."/>
            <person name="Ohm R.A."/>
            <person name="Salamov A.A."/>
            <person name="Grigoriev I.V."/>
            <person name="Spatafora J.W."/>
            <person name="Berbee M.L."/>
        </authorList>
    </citation>
    <scope>NUCLEOTIDE SEQUENCE [LARGE SCALE GENOMIC DNA]</scope>
    <source>
        <strain evidence="2 3">JEL478</strain>
    </source>
</reference>
<name>A0A139AEK1_GONPJ</name>
<evidence type="ECO:0000256" key="1">
    <source>
        <dbReference type="SAM" id="MobiDB-lite"/>
    </source>
</evidence>
<accession>A0A139AEK1</accession>
<evidence type="ECO:0000313" key="3">
    <source>
        <dbReference type="Proteomes" id="UP000070544"/>
    </source>
</evidence>
<feature type="compositionally biased region" description="Polar residues" evidence="1">
    <location>
        <begin position="1"/>
        <end position="17"/>
    </location>
</feature>
<feature type="region of interest" description="Disordered" evidence="1">
    <location>
        <begin position="1"/>
        <end position="49"/>
    </location>
</feature>
<feature type="region of interest" description="Disordered" evidence="1">
    <location>
        <begin position="94"/>
        <end position="139"/>
    </location>
</feature>
<dbReference type="EMBL" id="KQ965763">
    <property type="protein sequence ID" value="KXS15242.1"/>
    <property type="molecule type" value="Genomic_DNA"/>
</dbReference>